<evidence type="ECO:0000256" key="5">
    <source>
        <dbReference type="SAM" id="MobiDB-lite"/>
    </source>
</evidence>
<organism evidence="6 7">
    <name type="scientific">Talaromyces proteolyticus</name>
    <dbReference type="NCBI Taxonomy" id="1131652"/>
    <lineage>
        <taxon>Eukaryota</taxon>
        <taxon>Fungi</taxon>
        <taxon>Dikarya</taxon>
        <taxon>Ascomycota</taxon>
        <taxon>Pezizomycotina</taxon>
        <taxon>Eurotiomycetes</taxon>
        <taxon>Eurotiomycetidae</taxon>
        <taxon>Eurotiales</taxon>
        <taxon>Trichocomaceae</taxon>
        <taxon>Talaromyces</taxon>
        <taxon>Talaromyces sect. Bacilispori</taxon>
    </lineage>
</organism>
<dbReference type="AlphaFoldDB" id="A0AAD4KWY7"/>
<dbReference type="InterPro" id="IPR001138">
    <property type="entry name" value="Zn2Cys6_DnaBD"/>
</dbReference>
<accession>A0AAD4KWY7</accession>
<dbReference type="GeneID" id="70239509"/>
<evidence type="ECO:0000256" key="2">
    <source>
        <dbReference type="ARBA" id="ARBA00023125"/>
    </source>
</evidence>
<protein>
    <recommendedName>
        <fullName evidence="8">Zn(2)-C6 fungal-type domain-containing protein</fullName>
    </recommendedName>
</protein>
<dbReference type="CDD" id="cd00067">
    <property type="entry name" value="GAL4"/>
    <property type="match status" value="1"/>
</dbReference>
<dbReference type="EMBL" id="JAJTJA010000003">
    <property type="protein sequence ID" value="KAH8702009.1"/>
    <property type="molecule type" value="Genomic_DNA"/>
</dbReference>
<evidence type="ECO:0000256" key="1">
    <source>
        <dbReference type="ARBA" id="ARBA00023015"/>
    </source>
</evidence>
<dbReference type="RefSeq" id="XP_046075385.1">
    <property type="nucleotide sequence ID" value="XM_046209222.1"/>
</dbReference>
<keyword evidence="7" id="KW-1185">Reference proteome</keyword>
<gene>
    <name evidence="6" type="ORF">BGW36DRAFT_109774</name>
</gene>
<evidence type="ECO:0000256" key="4">
    <source>
        <dbReference type="ARBA" id="ARBA00023242"/>
    </source>
</evidence>
<dbReference type="GO" id="GO:0008270">
    <property type="term" value="F:zinc ion binding"/>
    <property type="evidence" value="ECO:0007669"/>
    <property type="project" value="InterPro"/>
</dbReference>
<feature type="region of interest" description="Disordered" evidence="5">
    <location>
        <begin position="1"/>
        <end position="32"/>
    </location>
</feature>
<dbReference type="Proteomes" id="UP001201262">
    <property type="component" value="Unassembled WGS sequence"/>
</dbReference>
<keyword evidence="4" id="KW-0539">Nucleus</keyword>
<name>A0AAD4KWY7_9EURO</name>
<dbReference type="GO" id="GO:0003677">
    <property type="term" value="F:DNA binding"/>
    <property type="evidence" value="ECO:0007669"/>
    <property type="project" value="UniProtKB-KW"/>
</dbReference>
<reference evidence="6" key="1">
    <citation type="submission" date="2021-12" db="EMBL/GenBank/DDBJ databases">
        <title>Convergent genome expansion in fungi linked to evolution of root-endophyte symbiosis.</title>
        <authorList>
            <consortium name="DOE Joint Genome Institute"/>
            <person name="Ke Y.-H."/>
            <person name="Bonito G."/>
            <person name="Liao H.-L."/>
            <person name="Looney B."/>
            <person name="Rojas-Flechas A."/>
            <person name="Nash J."/>
            <person name="Hameed K."/>
            <person name="Schadt C."/>
            <person name="Martin F."/>
            <person name="Crous P.W."/>
            <person name="Miettinen O."/>
            <person name="Magnuson J.K."/>
            <person name="Labbe J."/>
            <person name="Jacobson D."/>
            <person name="Doktycz M.J."/>
            <person name="Veneault-Fourrey C."/>
            <person name="Kuo A."/>
            <person name="Mondo S."/>
            <person name="Calhoun S."/>
            <person name="Riley R."/>
            <person name="Ohm R."/>
            <person name="LaButti K."/>
            <person name="Andreopoulos B."/>
            <person name="Pangilinan J."/>
            <person name="Nolan M."/>
            <person name="Tritt A."/>
            <person name="Clum A."/>
            <person name="Lipzen A."/>
            <person name="Daum C."/>
            <person name="Barry K."/>
            <person name="Grigoriev I.V."/>
            <person name="Vilgalys R."/>
        </authorList>
    </citation>
    <scope>NUCLEOTIDE SEQUENCE</scope>
    <source>
        <strain evidence="6">PMI_201</strain>
    </source>
</reference>
<proteinExistence type="predicted"/>
<keyword evidence="1" id="KW-0805">Transcription regulation</keyword>
<keyword evidence="2" id="KW-0238">DNA-binding</keyword>
<sequence>MSTYTRSGPSRSYQEFKDESSSRQTSVPPPTLWSDNDEWAFGRWALGRPIRRRDERIKVANVPHERQESHFVRDPPRGPKALIGSTRGGYNGVGRGRDRGQGAGYPPSRSDARTRYGSGVDSRFDDHSSFTRSMNGMAIKSPQGSVSGKTIRLRTDEQGDGLPAVKAGEDHTANDVSLLRKQGRKRKYPSPMPGAQVETVKGSLNIPCISCKKRRLRCDGTAPTCEYISQKWDRKLSAHLSKEIGKSGKQILEDGTIL</sequence>
<feature type="compositionally biased region" description="Basic and acidic residues" evidence="5">
    <location>
        <begin position="61"/>
        <end position="77"/>
    </location>
</feature>
<feature type="region of interest" description="Disordered" evidence="5">
    <location>
        <begin position="61"/>
        <end position="123"/>
    </location>
</feature>
<feature type="compositionally biased region" description="Polar residues" evidence="5">
    <location>
        <begin position="1"/>
        <end position="13"/>
    </location>
</feature>
<dbReference type="SUPFAM" id="SSF57701">
    <property type="entry name" value="Zn2/Cys6 DNA-binding domain"/>
    <property type="match status" value="1"/>
</dbReference>
<keyword evidence="3" id="KW-0804">Transcription</keyword>
<evidence type="ECO:0000256" key="3">
    <source>
        <dbReference type="ARBA" id="ARBA00023163"/>
    </source>
</evidence>
<evidence type="ECO:0000313" key="6">
    <source>
        <dbReference type="EMBL" id="KAH8702009.1"/>
    </source>
</evidence>
<dbReference type="InterPro" id="IPR036864">
    <property type="entry name" value="Zn2-C6_fun-type_DNA-bd_sf"/>
</dbReference>
<dbReference type="GO" id="GO:0000981">
    <property type="term" value="F:DNA-binding transcription factor activity, RNA polymerase II-specific"/>
    <property type="evidence" value="ECO:0007669"/>
    <property type="project" value="InterPro"/>
</dbReference>
<evidence type="ECO:0008006" key="8">
    <source>
        <dbReference type="Google" id="ProtNLM"/>
    </source>
</evidence>
<evidence type="ECO:0000313" key="7">
    <source>
        <dbReference type="Proteomes" id="UP001201262"/>
    </source>
</evidence>
<comment type="caution">
    <text evidence="6">The sequence shown here is derived from an EMBL/GenBank/DDBJ whole genome shotgun (WGS) entry which is preliminary data.</text>
</comment>